<protein>
    <submittedName>
        <fullName evidence="1">Uncharacterized protein</fullName>
    </submittedName>
</protein>
<keyword evidence="2" id="KW-1185">Reference proteome</keyword>
<sequence length="134" mass="15480">MKRIFFTAIPVLFICCSETTEDIYFTLYNDTDKIVSLRAFARDENILVDKINLPPFSQHIQKQRIGFSDTQSRAFYSGYGVDSVRVIFNRAKVAIYTAYAGENINLEIIYGDNREYHITNKDFSKAMDCSNDCE</sequence>
<gene>
    <name evidence="1" type="ORF">EW142_07975</name>
</gene>
<evidence type="ECO:0000313" key="2">
    <source>
        <dbReference type="Proteomes" id="UP000291981"/>
    </source>
</evidence>
<name>A0A4Q8QGM6_9FLAO</name>
<comment type="caution">
    <text evidence="1">The sequence shown here is derived from an EMBL/GenBank/DDBJ whole genome shotgun (WGS) entry which is preliminary data.</text>
</comment>
<proteinExistence type="predicted"/>
<reference evidence="1 2" key="1">
    <citation type="submission" date="2019-02" db="EMBL/GenBank/DDBJ databases">
        <title>Draft genome sequence of Muricauda sp. 176CP4-71.</title>
        <authorList>
            <person name="Park J.-S."/>
        </authorList>
    </citation>
    <scope>NUCLEOTIDE SEQUENCE [LARGE SCALE GENOMIC DNA]</scope>
    <source>
        <strain evidence="1 2">176CP4-71</strain>
    </source>
</reference>
<dbReference type="EMBL" id="SGIU01000001">
    <property type="protein sequence ID" value="TAI49722.1"/>
    <property type="molecule type" value="Genomic_DNA"/>
</dbReference>
<evidence type="ECO:0000313" key="1">
    <source>
        <dbReference type="EMBL" id="TAI49722.1"/>
    </source>
</evidence>
<organism evidence="1 2">
    <name type="scientific">Flagellimonas allohymeniacidonis</name>
    <dbReference type="NCBI Taxonomy" id="2517819"/>
    <lineage>
        <taxon>Bacteria</taxon>
        <taxon>Pseudomonadati</taxon>
        <taxon>Bacteroidota</taxon>
        <taxon>Flavobacteriia</taxon>
        <taxon>Flavobacteriales</taxon>
        <taxon>Flavobacteriaceae</taxon>
        <taxon>Flagellimonas</taxon>
    </lineage>
</organism>
<dbReference type="AlphaFoldDB" id="A0A4Q8QGM6"/>
<accession>A0A4Q8QGM6</accession>
<dbReference type="RefSeq" id="WP_130612155.1">
    <property type="nucleotide sequence ID" value="NZ_SGIU01000001.1"/>
</dbReference>
<dbReference type="Proteomes" id="UP000291981">
    <property type="component" value="Unassembled WGS sequence"/>
</dbReference>